<dbReference type="GO" id="GO:0010629">
    <property type="term" value="P:negative regulation of gene expression"/>
    <property type="evidence" value="ECO:0007669"/>
    <property type="project" value="UniProtKB-ARBA"/>
</dbReference>
<accession>A0A8H2VDT3</accession>
<dbReference type="PROSITE" id="PS50303">
    <property type="entry name" value="PUM_HD"/>
    <property type="match status" value="1"/>
</dbReference>
<dbReference type="SUPFAM" id="SSF48371">
    <property type="entry name" value="ARM repeat"/>
    <property type="match status" value="1"/>
</dbReference>
<organism evidence="6 7">
    <name type="scientific">Maudiozyma barnettii</name>
    <dbReference type="NCBI Taxonomy" id="61262"/>
    <lineage>
        <taxon>Eukaryota</taxon>
        <taxon>Fungi</taxon>
        <taxon>Dikarya</taxon>
        <taxon>Ascomycota</taxon>
        <taxon>Saccharomycotina</taxon>
        <taxon>Saccharomycetes</taxon>
        <taxon>Saccharomycetales</taxon>
        <taxon>Saccharomycetaceae</taxon>
        <taxon>Maudiozyma</taxon>
    </lineage>
</organism>
<feature type="domain" description="PUM-HD" evidence="5">
    <location>
        <begin position="116"/>
        <end position="465"/>
    </location>
</feature>
<keyword evidence="7" id="KW-1185">Reference proteome</keyword>
<dbReference type="PANTHER" id="PTHR13389">
    <property type="entry name" value="PUMILIO HOMOLOG 3"/>
    <property type="match status" value="1"/>
</dbReference>
<reference evidence="6 7" key="1">
    <citation type="submission" date="2020-05" db="EMBL/GenBank/DDBJ databases">
        <authorList>
            <person name="Casaregola S."/>
            <person name="Devillers H."/>
            <person name="Grondin C."/>
        </authorList>
    </citation>
    <scope>NUCLEOTIDE SEQUENCE [LARGE SCALE GENOMIC DNA]</scope>
    <source>
        <strain evidence="6 7">CLIB 1767</strain>
    </source>
</reference>
<name>A0A8H2VDT3_9SACH</name>
<feature type="compositionally biased region" description="Acidic residues" evidence="4">
    <location>
        <begin position="31"/>
        <end position="73"/>
    </location>
</feature>
<comment type="caution">
    <text evidence="6">The sequence shown here is derived from an EMBL/GenBank/DDBJ whole genome shotgun (WGS) entry which is preliminary data.</text>
</comment>
<keyword evidence="1" id="KW-0677">Repeat</keyword>
<evidence type="ECO:0000256" key="3">
    <source>
        <dbReference type="PROSITE-ProRule" id="PRU00317"/>
    </source>
</evidence>
<dbReference type="GO" id="GO:0003729">
    <property type="term" value="F:mRNA binding"/>
    <property type="evidence" value="ECO:0007669"/>
    <property type="project" value="TreeGrafter"/>
</dbReference>
<dbReference type="GO" id="GO:0005730">
    <property type="term" value="C:nucleolus"/>
    <property type="evidence" value="ECO:0007669"/>
    <property type="project" value="TreeGrafter"/>
</dbReference>
<proteinExistence type="predicted"/>
<dbReference type="Gene3D" id="1.25.10.10">
    <property type="entry name" value="Leucine-rich Repeat Variant"/>
    <property type="match status" value="1"/>
</dbReference>
<feature type="repeat" description="Pumilio" evidence="3">
    <location>
        <begin position="210"/>
        <end position="246"/>
    </location>
</feature>
<evidence type="ECO:0000313" key="7">
    <source>
        <dbReference type="Proteomes" id="UP000644660"/>
    </source>
</evidence>
<evidence type="ECO:0000256" key="2">
    <source>
        <dbReference type="ARBA" id="ARBA00022884"/>
    </source>
</evidence>
<dbReference type="RefSeq" id="XP_041405460.1">
    <property type="nucleotide sequence ID" value="XM_041549526.1"/>
</dbReference>
<feature type="region of interest" description="Disordered" evidence="4">
    <location>
        <begin position="1"/>
        <end position="103"/>
    </location>
</feature>
<dbReference type="InterPro" id="IPR016024">
    <property type="entry name" value="ARM-type_fold"/>
</dbReference>
<dbReference type="InterPro" id="IPR033133">
    <property type="entry name" value="PUM-HD"/>
</dbReference>
<dbReference type="GeneID" id="64856580"/>
<evidence type="ECO:0000256" key="4">
    <source>
        <dbReference type="SAM" id="MobiDB-lite"/>
    </source>
</evidence>
<dbReference type="OrthoDB" id="497380at2759"/>
<dbReference type="Proteomes" id="UP000644660">
    <property type="component" value="Unassembled WGS sequence"/>
</dbReference>
<protein>
    <submittedName>
        <fullName evidence="6">Similar to Saccharomyces cerevisiae YDR496C PUF6 Pumilio-homology domain protein that binds the 3' UTR of ASH1 mRNA and represses its translation</fullName>
    </submittedName>
</protein>
<dbReference type="SMART" id="SM00025">
    <property type="entry name" value="Pumilio"/>
    <property type="match status" value="5"/>
</dbReference>
<dbReference type="PANTHER" id="PTHR13389:SF0">
    <property type="entry name" value="PUMILIO HOMOLOG 3"/>
    <property type="match status" value="1"/>
</dbReference>
<evidence type="ECO:0000313" key="6">
    <source>
        <dbReference type="EMBL" id="CAB4253588.1"/>
    </source>
</evidence>
<evidence type="ECO:0000256" key="1">
    <source>
        <dbReference type="ARBA" id="ARBA00022737"/>
    </source>
</evidence>
<dbReference type="EMBL" id="CAEFZW010000003">
    <property type="protein sequence ID" value="CAB4253588.1"/>
    <property type="molecule type" value="Genomic_DNA"/>
</dbReference>
<dbReference type="InterPro" id="IPR040059">
    <property type="entry name" value="PUM3"/>
</dbReference>
<dbReference type="GO" id="GO:0006417">
    <property type="term" value="P:regulation of translation"/>
    <property type="evidence" value="ECO:0007669"/>
    <property type="project" value="TreeGrafter"/>
</dbReference>
<dbReference type="InterPro" id="IPR012959">
    <property type="entry name" value="CPL_dom"/>
</dbReference>
<dbReference type="AlphaFoldDB" id="A0A8H2VDT3"/>
<dbReference type="Pfam" id="PF08144">
    <property type="entry name" value="CPL"/>
    <property type="match status" value="1"/>
</dbReference>
<feature type="repeat" description="Pumilio" evidence="3">
    <location>
        <begin position="137"/>
        <end position="173"/>
    </location>
</feature>
<evidence type="ECO:0000259" key="5">
    <source>
        <dbReference type="PROSITE" id="PS50303"/>
    </source>
</evidence>
<dbReference type="PROSITE" id="PS50302">
    <property type="entry name" value="PUM"/>
    <property type="match status" value="3"/>
</dbReference>
<keyword evidence="2" id="KW-0694">RNA-binding</keyword>
<dbReference type="InterPro" id="IPR011989">
    <property type="entry name" value="ARM-like"/>
</dbReference>
<dbReference type="InterPro" id="IPR001313">
    <property type="entry name" value="Pumilio_RNA-bd_rpt"/>
</dbReference>
<gene>
    <name evidence="6" type="ORF">KABA2_03S01386</name>
</gene>
<feature type="compositionally biased region" description="Basic and acidic residues" evidence="4">
    <location>
        <begin position="74"/>
        <end position="96"/>
    </location>
</feature>
<feature type="repeat" description="Pumilio" evidence="3">
    <location>
        <begin position="174"/>
        <end position="209"/>
    </location>
</feature>
<sequence length="638" mass="72799">MAPTTKKNNKRSASQTSKPAAKKAKIPVESSSEDDELDNNSSSDVDDLDEIVSDDSDDQSMSEQEDGSDEETSTEPKGEGEGSDNHTEQRKLLKERKLQRRSGSEIQQIKNVWERLRVKSPPLPKEIREKLCNEIWELSKEHFSDLILKHDASRIVQTLIKYSSKERREEIINALVGKYYVLATSSYGKYLLVKLLHYGTKNSRQVIINELHGNLRKLMRHREGAYVVEDLYVLYATNEQRNQMIREFWGSEYAVFRDDHKDLKIEDICNSSVEKRNIISKNLLGTITASVEKGSTGFQILHAAMREFVKIADGPQISEMIELLHEQFAELVHTPEGADVACTLISKASAKERKLILRSLKEHADKLIPNEHGHMVFINILMVVDDTVLVFKTFGAAIKDAFADFATDKYGRRPLIYLLMGLSGRYFSPIIKKELERYFEMASKTSKKDPVVRKQELVEKFSNILLNGVGTKYATILPDNLGSQFFSELLTCDEFYGQLDEKNVVKFEEILNSVTVYFKGDVTEEKHPIHDAFSTRFLKSLISGGKWNNKEKKIIPFEHIKELGVPFAIKFYDEIIDSTNLLVWINEKDCSFTIVALYETLNGTEEGKQFVKDLKSVKKNITTEASNKGAQLLLKLMK</sequence>